<evidence type="ECO:0000313" key="2">
    <source>
        <dbReference type="EMBL" id="GFF36413.1"/>
    </source>
</evidence>
<sequence>MRAFARFRNPARMAGSGRAASRPRTGARTSPSRELRGRCAWGCRRAHGGFRRVAAEVEVATVPEELGAMLLILDLEGVSAKEVEELCEYVAGAVGNAWGDDGGWAQQTVTV</sequence>
<reference evidence="2 3" key="1">
    <citation type="submission" date="2020-01" db="EMBL/GenBank/DDBJ databases">
        <title>Draft genome sequence of Aspergillus udagawae IFM 46972.</title>
        <authorList>
            <person name="Takahashi H."/>
            <person name="Yaguchi T."/>
        </authorList>
    </citation>
    <scope>NUCLEOTIDE SEQUENCE [LARGE SCALE GENOMIC DNA]</scope>
    <source>
        <strain evidence="2 3">IFM 46972</strain>
    </source>
</reference>
<comment type="caution">
    <text evidence="2">The sequence shown here is derived from an EMBL/GenBank/DDBJ whole genome shotgun (WGS) entry which is preliminary data.</text>
</comment>
<accession>A0A8H3NLP5</accession>
<name>A0A8H3NLP5_9EURO</name>
<feature type="region of interest" description="Disordered" evidence="1">
    <location>
        <begin position="1"/>
        <end position="33"/>
    </location>
</feature>
<gene>
    <name evidence="2" type="ORF">IFM46972_04884</name>
</gene>
<dbReference type="EMBL" id="BLKC01000028">
    <property type="protein sequence ID" value="GFF36413.1"/>
    <property type="molecule type" value="Genomic_DNA"/>
</dbReference>
<organism evidence="2 3">
    <name type="scientific">Aspergillus udagawae</name>
    <dbReference type="NCBI Taxonomy" id="91492"/>
    <lineage>
        <taxon>Eukaryota</taxon>
        <taxon>Fungi</taxon>
        <taxon>Dikarya</taxon>
        <taxon>Ascomycota</taxon>
        <taxon>Pezizomycotina</taxon>
        <taxon>Eurotiomycetes</taxon>
        <taxon>Eurotiomycetidae</taxon>
        <taxon>Eurotiales</taxon>
        <taxon>Aspergillaceae</taxon>
        <taxon>Aspergillus</taxon>
        <taxon>Aspergillus subgen. Fumigati</taxon>
    </lineage>
</organism>
<evidence type="ECO:0000256" key="1">
    <source>
        <dbReference type="SAM" id="MobiDB-lite"/>
    </source>
</evidence>
<feature type="compositionally biased region" description="Low complexity" evidence="1">
    <location>
        <begin position="10"/>
        <end position="30"/>
    </location>
</feature>
<dbReference type="Proteomes" id="UP000465221">
    <property type="component" value="Unassembled WGS sequence"/>
</dbReference>
<protein>
    <submittedName>
        <fullName evidence="2">Uncharacterized protein</fullName>
    </submittedName>
</protein>
<evidence type="ECO:0000313" key="3">
    <source>
        <dbReference type="Proteomes" id="UP000465221"/>
    </source>
</evidence>
<proteinExistence type="predicted"/>
<dbReference type="AlphaFoldDB" id="A0A8H3NLP5"/>